<sequence>MKKLASIGSIVLLTSAIGLLGMAFPALADTHEAGDVQINVHSTILHNGDLNEHEASSSDSDKEDIELHATTTPWMNGEKRGLLKHFGTTTPPGIMKHHATTDEDASTTDKEGKGPKNGLHIGLPFFLQWLFGLPATTTIGQLRADIQASTTASTTSPSQGPGFWAHLFGFFHFGGK</sequence>
<dbReference type="EMBL" id="JACQCR010000007">
    <property type="protein sequence ID" value="MBI3630788.1"/>
    <property type="molecule type" value="Genomic_DNA"/>
</dbReference>
<proteinExistence type="predicted"/>
<keyword evidence="2" id="KW-0732">Signal</keyword>
<evidence type="ECO:0000256" key="1">
    <source>
        <dbReference type="SAM" id="MobiDB-lite"/>
    </source>
</evidence>
<name>A0A932QYE8_9BACT</name>
<organism evidence="3 4">
    <name type="scientific">Candidatus Sungiibacteriota bacterium</name>
    <dbReference type="NCBI Taxonomy" id="2750080"/>
    <lineage>
        <taxon>Bacteria</taxon>
        <taxon>Candidatus Sungiibacteriota</taxon>
    </lineage>
</organism>
<dbReference type="Proteomes" id="UP000753196">
    <property type="component" value="Unassembled WGS sequence"/>
</dbReference>
<feature type="region of interest" description="Disordered" evidence="1">
    <location>
        <begin position="91"/>
        <end position="115"/>
    </location>
</feature>
<comment type="caution">
    <text evidence="3">The sequence shown here is derived from an EMBL/GenBank/DDBJ whole genome shotgun (WGS) entry which is preliminary data.</text>
</comment>
<protein>
    <submittedName>
        <fullName evidence="3">Uncharacterized protein</fullName>
    </submittedName>
</protein>
<reference evidence="3" key="1">
    <citation type="submission" date="2020-07" db="EMBL/GenBank/DDBJ databases">
        <title>Huge and variable diversity of episymbiotic CPR bacteria and DPANN archaea in groundwater ecosystems.</title>
        <authorList>
            <person name="He C.Y."/>
            <person name="Keren R."/>
            <person name="Whittaker M."/>
            <person name="Farag I.F."/>
            <person name="Doudna J."/>
            <person name="Cate J.H.D."/>
            <person name="Banfield J.F."/>
        </authorList>
    </citation>
    <scope>NUCLEOTIDE SEQUENCE</scope>
    <source>
        <strain evidence="3">NC_groundwater_973_Pr1_S-0.2um_54_13</strain>
    </source>
</reference>
<evidence type="ECO:0000313" key="3">
    <source>
        <dbReference type="EMBL" id="MBI3630788.1"/>
    </source>
</evidence>
<dbReference type="AlphaFoldDB" id="A0A932QYE8"/>
<feature type="chain" id="PRO_5037886591" evidence="2">
    <location>
        <begin position="29"/>
        <end position="176"/>
    </location>
</feature>
<evidence type="ECO:0000313" key="4">
    <source>
        <dbReference type="Proteomes" id="UP000753196"/>
    </source>
</evidence>
<evidence type="ECO:0000256" key="2">
    <source>
        <dbReference type="SAM" id="SignalP"/>
    </source>
</evidence>
<feature type="signal peptide" evidence="2">
    <location>
        <begin position="1"/>
        <end position="28"/>
    </location>
</feature>
<accession>A0A932QYE8</accession>
<gene>
    <name evidence="3" type="ORF">HY221_00410</name>
</gene>